<proteinExistence type="inferred from homology"/>
<organism evidence="8">
    <name type="scientific">Chrysotila carterae</name>
    <name type="common">Marine alga</name>
    <name type="synonym">Syracosphaera carterae</name>
    <dbReference type="NCBI Taxonomy" id="13221"/>
    <lineage>
        <taxon>Eukaryota</taxon>
        <taxon>Haptista</taxon>
        <taxon>Haptophyta</taxon>
        <taxon>Prymnesiophyceae</taxon>
        <taxon>Isochrysidales</taxon>
        <taxon>Isochrysidaceae</taxon>
        <taxon>Chrysotila</taxon>
    </lineage>
</organism>
<keyword evidence="4 7" id="KW-1133">Transmembrane helix</keyword>
<dbReference type="GO" id="GO:0005794">
    <property type="term" value="C:Golgi apparatus"/>
    <property type="evidence" value="ECO:0007669"/>
    <property type="project" value="TreeGrafter"/>
</dbReference>
<evidence type="ECO:0000256" key="5">
    <source>
        <dbReference type="ARBA" id="ARBA00023136"/>
    </source>
</evidence>
<evidence type="ECO:0000256" key="4">
    <source>
        <dbReference type="ARBA" id="ARBA00022989"/>
    </source>
</evidence>
<feature type="transmembrane region" description="Helical" evidence="7">
    <location>
        <begin position="32"/>
        <end position="58"/>
    </location>
</feature>
<keyword evidence="5 6" id="KW-0472">Membrane</keyword>
<dbReference type="GO" id="GO:0005886">
    <property type="term" value="C:plasma membrane"/>
    <property type="evidence" value="ECO:0007669"/>
    <property type="project" value="TreeGrafter"/>
</dbReference>
<evidence type="ECO:0008006" key="9">
    <source>
        <dbReference type="Google" id="ProtNLM"/>
    </source>
</evidence>
<dbReference type="AlphaFoldDB" id="A0A7S4BL86"/>
<evidence type="ECO:0000313" key="8">
    <source>
        <dbReference type="EMBL" id="CAE0769540.1"/>
    </source>
</evidence>
<evidence type="ECO:0000256" key="6">
    <source>
        <dbReference type="PIRNR" id="PIRNR015840"/>
    </source>
</evidence>
<evidence type="ECO:0000256" key="7">
    <source>
        <dbReference type="SAM" id="Phobius"/>
    </source>
</evidence>
<feature type="transmembrane region" description="Helical" evidence="7">
    <location>
        <begin position="395"/>
        <end position="413"/>
    </location>
</feature>
<dbReference type="PANTHER" id="PTHR10926">
    <property type="entry name" value="CELL CYCLE CONTROL PROTEIN 50"/>
    <property type="match status" value="1"/>
</dbReference>
<evidence type="ECO:0000256" key="2">
    <source>
        <dbReference type="ARBA" id="ARBA00009457"/>
    </source>
</evidence>
<evidence type="ECO:0000256" key="1">
    <source>
        <dbReference type="ARBA" id="ARBA00004141"/>
    </source>
</evidence>
<comment type="subcellular location">
    <subcellularLocation>
        <location evidence="1">Membrane</location>
        <topology evidence="1">Multi-pass membrane protein</topology>
    </subcellularLocation>
</comment>
<sequence>MGKSQRTGPPPDTQLRQQRFGTCFPLLLPSRVVALLLGFGIVFVVIGVVLIVGAASVFEVEVRYDERCCKAFCDEPERRQDYNPCYLNFTVDEDVDPTVYLYYKLESFYANHRQFVRSRDDGQLYGTKDLLPNLLDCEYDRNFAVEGIEKTSFGTYRVGGQYNVLSNVISPCGLIAKAWFNDSFEILRGDEVVALDETEISWKTDRVLKFENSGDGSTGNNFPPFRPWKEAPCSVLRNDSEVERCTDAQREAFEGWCKQLDDKDVRDACAASEPSEWRQWSNASVQGERFPSLPGLCYPGSGYCNEDEHFVVWMRTAVLPTARTLYGKMHQKLEQGEYTLKVWSGRTSNVTHGLPSPSEPIDSSLFPVHQFGGKKSVVLGTVSGIDGGDNRTLGAVYLSAGIAFVVMALAFCAKHVAHPRKPGTAAFLSQSSKIA</sequence>
<dbReference type="InterPro" id="IPR005045">
    <property type="entry name" value="CDC50/LEM3_fam"/>
</dbReference>
<reference evidence="8" key="1">
    <citation type="submission" date="2021-01" db="EMBL/GenBank/DDBJ databases">
        <authorList>
            <person name="Corre E."/>
            <person name="Pelletier E."/>
            <person name="Niang G."/>
            <person name="Scheremetjew M."/>
            <person name="Finn R."/>
            <person name="Kale V."/>
            <person name="Holt S."/>
            <person name="Cochrane G."/>
            <person name="Meng A."/>
            <person name="Brown T."/>
            <person name="Cohen L."/>
        </authorList>
    </citation>
    <scope>NUCLEOTIDE SEQUENCE</scope>
    <source>
        <strain evidence="8">CCMP645</strain>
    </source>
</reference>
<name>A0A7S4BL86_CHRCT</name>
<comment type="similarity">
    <text evidence="2 6">Belongs to the CDC50/LEM3 family.</text>
</comment>
<protein>
    <recommendedName>
        <fullName evidence="9">Cell cycle control protein 50A</fullName>
    </recommendedName>
</protein>
<dbReference type="Pfam" id="PF03381">
    <property type="entry name" value="CDC50"/>
    <property type="match status" value="1"/>
</dbReference>
<dbReference type="GO" id="GO:0005783">
    <property type="term" value="C:endoplasmic reticulum"/>
    <property type="evidence" value="ECO:0007669"/>
    <property type="project" value="TreeGrafter"/>
</dbReference>
<keyword evidence="3 7" id="KW-0812">Transmembrane</keyword>
<evidence type="ECO:0000256" key="3">
    <source>
        <dbReference type="ARBA" id="ARBA00022692"/>
    </source>
</evidence>
<gene>
    <name evidence="8" type="ORF">PCAR00345_LOCUS22152</name>
</gene>
<dbReference type="EMBL" id="HBIZ01034774">
    <property type="protein sequence ID" value="CAE0769540.1"/>
    <property type="molecule type" value="Transcribed_RNA"/>
</dbReference>
<dbReference type="PANTHER" id="PTHR10926:SF0">
    <property type="entry name" value="CDC50, ISOFORM A"/>
    <property type="match status" value="1"/>
</dbReference>
<dbReference type="PIRSF" id="PIRSF015840">
    <property type="entry name" value="DUF284_TM_euk"/>
    <property type="match status" value="1"/>
</dbReference>
<accession>A0A7S4BL86</accession>